<name>A0ABN4WWM1_9HYPH</name>
<organism evidence="1 2">
    <name type="scientific">Roseibium algicola</name>
    <dbReference type="NCBI Taxonomy" id="2857014"/>
    <lineage>
        <taxon>Bacteria</taxon>
        <taxon>Pseudomonadati</taxon>
        <taxon>Pseudomonadota</taxon>
        <taxon>Alphaproteobacteria</taxon>
        <taxon>Hyphomicrobiales</taxon>
        <taxon>Stappiaceae</taxon>
        <taxon>Roseibium</taxon>
    </lineage>
</organism>
<dbReference type="RefSeq" id="WP_077292153.1">
    <property type="nucleotide sequence ID" value="NZ_CP019630.1"/>
</dbReference>
<protein>
    <submittedName>
        <fullName evidence="1">Uncharacterized protein</fullName>
    </submittedName>
</protein>
<keyword evidence="2" id="KW-1185">Reference proteome</keyword>
<gene>
    <name evidence="1" type="ORF">B0E33_19705</name>
</gene>
<evidence type="ECO:0000313" key="2">
    <source>
        <dbReference type="Proteomes" id="UP000188174"/>
    </source>
</evidence>
<dbReference type="Proteomes" id="UP000188174">
    <property type="component" value="Chromosome"/>
</dbReference>
<sequence>MLALTLMPKMEKQLSRTAVPPYGGISDWSTLREVAAQGYSDAILCLASIEIVERSNRDSVLGPLNENEATKAARLMVDATLFRVQIFIVRAFALH</sequence>
<dbReference type="EMBL" id="CP019630">
    <property type="protein sequence ID" value="AQQ05526.1"/>
    <property type="molecule type" value="Genomic_DNA"/>
</dbReference>
<accession>A0ABN4WWM1</accession>
<evidence type="ECO:0000313" key="1">
    <source>
        <dbReference type="EMBL" id="AQQ05526.1"/>
    </source>
</evidence>
<proteinExistence type="predicted"/>
<reference evidence="1 2" key="1">
    <citation type="submission" date="2017-02" db="EMBL/GenBank/DDBJ databases">
        <authorList>
            <person name="Jeong S."/>
        </authorList>
    </citation>
    <scope>NUCLEOTIDE SEQUENCE [LARGE SCALE GENOMIC DNA]</scope>
    <source>
        <strain evidence="1 2">RMAR6-6</strain>
    </source>
</reference>